<sequence length="98" mass="11919">MPRLMLEDEMWSKLKEVMPRQQIYDKKNLRLVMEGILYRMRVGCPWRDLPEIFGCWSTVYKRFNDWSRQNKLMAIFSFLSKDPDVEWEFVDASIVKAH</sequence>
<dbReference type="AlphaFoldDB" id="A0A451A9H3"/>
<dbReference type="InterPro" id="IPR052909">
    <property type="entry name" value="Transposase_6_like"/>
</dbReference>
<evidence type="ECO:0000259" key="1">
    <source>
        <dbReference type="Pfam" id="PF13340"/>
    </source>
</evidence>
<dbReference type="Pfam" id="PF13340">
    <property type="entry name" value="DUF4096"/>
    <property type="match status" value="1"/>
</dbReference>
<protein>
    <submittedName>
        <fullName evidence="2">Transposase of IS4/5 family (DUF4096)</fullName>
    </submittedName>
</protein>
<dbReference type="EMBL" id="CAADFW010000078">
    <property type="protein sequence ID" value="VFK62683.1"/>
    <property type="molecule type" value="Genomic_DNA"/>
</dbReference>
<dbReference type="PANTHER" id="PTHR46637:SF1">
    <property type="entry name" value="BLL5188 PROTEIN"/>
    <property type="match status" value="1"/>
</dbReference>
<organism evidence="2">
    <name type="scientific">Candidatus Kentrum sp. TC</name>
    <dbReference type="NCBI Taxonomy" id="2126339"/>
    <lineage>
        <taxon>Bacteria</taxon>
        <taxon>Pseudomonadati</taxon>
        <taxon>Pseudomonadota</taxon>
        <taxon>Gammaproteobacteria</taxon>
        <taxon>Candidatus Kentrum</taxon>
    </lineage>
</organism>
<dbReference type="PANTHER" id="PTHR46637">
    <property type="entry name" value="TIS1421-TRANSPOSASE PROTEIN A"/>
    <property type="match status" value="1"/>
</dbReference>
<feature type="domain" description="Insertion element IS402-like" evidence="1">
    <location>
        <begin position="6"/>
        <end position="75"/>
    </location>
</feature>
<evidence type="ECO:0000313" key="2">
    <source>
        <dbReference type="EMBL" id="VFK62683.1"/>
    </source>
</evidence>
<proteinExistence type="predicted"/>
<name>A0A451A9H3_9GAMM</name>
<reference evidence="2" key="1">
    <citation type="submission" date="2019-02" db="EMBL/GenBank/DDBJ databases">
        <authorList>
            <person name="Gruber-Vodicka R. H."/>
            <person name="Seah K. B. B."/>
        </authorList>
    </citation>
    <scope>NUCLEOTIDE SEQUENCE</scope>
    <source>
        <strain evidence="2">BECK_BZ126</strain>
    </source>
</reference>
<dbReference type="InterPro" id="IPR025161">
    <property type="entry name" value="IS402-like_dom"/>
</dbReference>
<accession>A0A451A9H3</accession>
<gene>
    <name evidence="2" type="ORF">BECKTC1821F_GA0114240_107811</name>
</gene>